<dbReference type="Gene3D" id="1.10.10.10">
    <property type="entry name" value="Winged helix-like DNA-binding domain superfamily/Winged helix DNA-binding domain"/>
    <property type="match status" value="1"/>
</dbReference>
<evidence type="ECO:0000259" key="4">
    <source>
        <dbReference type="Pfam" id="PF00392"/>
    </source>
</evidence>
<dbReference type="PRINTS" id="PR00035">
    <property type="entry name" value="HTHGNTR"/>
</dbReference>
<dbReference type="EMBL" id="JACBNQ010000001">
    <property type="protein sequence ID" value="NYB72751.1"/>
    <property type="molecule type" value="Genomic_DNA"/>
</dbReference>
<name>A0A974BGZ6_SEDHY</name>
<evidence type="ECO:0000259" key="5">
    <source>
        <dbReference type="Pfam" id="PF07729"/>
    </source>
</evidence>
<evidence type="ECO:0000313" key="7">
    <source>
        <dbReference type="Proteomes" id="UP000611629"/>
    </source>
</evidence>
<gene>
    <name evidence="6" type="ORF">HZF24_01200</name>
</gene>
<sequence>MEKIMEEVFDNDEIYSEEKIAQELGISRTPVRAALQRLNHDNYIDIIPYRGFKLHQTTISDIIQSFQLRCAIEGYCCSYIAKKYNTEKASRTLNELTEILNKQKNILENNRSLYEKDGAYTGKREDINLNEFLEFDVLFHKTIVEFAENQVFNSTFNSYVSTIKFLARSYYKSVIPITIDEHYNILSSMLKGDVNNSYNSLVNHMITPTKLYLKKFNADLDFF</sequence>
<keyword evidence="1" id="KW-0805">Transcription regulation</keyword>
<keyword evidence="2" id="KW-0238">DNA-binding</keyword>
<dbReference type="SUPFAM" id="SSF46785">
    <property type="entry name" value="Winged helix' DNA-binding domain"/>
    <property type="match status" value="1"/>
</dbReference>
<accession>A0A974BGZ6</accession>
<dbReference type="GO" id="GO:0003677">
    <property type="term" value="F:DNA binding"/>
    <property type="evidence" value="ECO:0007669"/>
    <property type="project" value="UniProtKB-KW"/>
</dbReference>
<feature type="domain" description="GntR C-terminal" evidence="5">
    <location>
        <begin position="65"/>
        <end position="205"/>
    </location>
</feature>
<evidence type="ECO:0000313" key="6">
    <source>
        <dbReference type="EMBL" id="NYB72751.1"/>
    </source>
</evidence>
<dbReference type="Pfam" id="PF07729">
    <property type="entry name" value="FCD"/>
    <property type="match status" value="1"/>
</dbReference>
<feature type="domain" description="HTH gntR-type" evidence="4">
    <location>
        <begin position="2"/>
        <end position="52"/>
    </location>
</feature>
<dbReference type="PANTHER" id="PTHR43537">
    <property type="entry name" value="TRANSCRIPTIONAL REGULATOR, GNTR FAMILY"/>
    <property type="match status" value="1"/>
</dbReference>
<protein>
    <submittedName>
        <fullName evidence="6">GntR family transcriptional regulator</fullName>
    </submittedName>
</protein>
<dbReference type="SUPFAM" id="SSF48008">
    <property type="entry name" value="GntR ligand-binding domain-like"/>
    <property type="match status" value="1"/>
</dbReference>
<dbReference type="AlphaFoldDB" id="A0A974BGZ6"/>
<dbReference type="Gene3D" id="1.20.120.530">
    <property type="entry name" value="GntR ligand-binding domain-like"/>
    <property type="match status" value="1"/>
</dbReference>
<keyword evidence="7" id="KW-1185">Reference proteome</keyword>
<dbReference type="InterPro" id="IPR036388">
    <property type="entry name" value="WH-like_DNA-bd_sf"/>
</dbReference>
<evidence type="ECO:0000256" key="2">
    <source>
        <dbReference type="ARBA" id="ARBA00023125"/>
    </source>
</evidence>
<dbReference type="InterPro" id="IPR008920">
    <property type="entry name" value="TF_FadR/GntR_C"/>
</dbReference>
<proteinExistence type="predicted"/>
<dbReference type="Proteomes" id="UP000611629">
    <property type="component" value="Unassembled WGS sequence"/>
</dbReference>
<organism evidence="6 7">
    <name type="scientific">Sedimentibacter hydroxybenzoicus DSM 7310</name>
    <dbReference type="NCBI Taxonomy" id="1123245"/>
    <lineage>
        <taxon>Bacteria</taxon>
        <taxon>Bacillati</taxon>
        <taxon>Bacillota</taxon>
        <taxon>Tissierellia</taxon>
        <taxon>Sedimentibacter</taxon>
    </lineage>
</organism>
<dbReference type="InterPro" id="IPR011711">
    <property type="entry name" value="GntR_C"/>
</dbReference>
<dbReference type="InterPro" id="IPR000524">
    <property type="entry name" value="Tscrpt_reg_HTH_GntR"/>
</dbReference>
<dbReference type="PANTHER" id="PTHR43537:SF24">
    <property type="entry name" value="GLUCONATE OPERON TRANSCRIPTIONAL REPRESSOR"/>
    <property type="match status" value="1"/>
</dbReference>
<dbReference type="Pfam" id="PF00392">
    <property type="entry name" value="GntR"/>
    <property type="match status" value="1"/>
</dbReference>
<dbReference type="GO" id="GO:0003700">
    <property type="term" value="F:DNA-binding transcription factor activity"/>
    <property type="evidence" value="ECO:0007669"/>
    <property type="project" value="InterPro"/>
</dbReference>
<keyword evidence="3" id="KW-0804">Transcription</keyword>
<evidence type="ECO:0000256" key="3">
    <source>
        <dbReference type="ARBA" id="ARBA00023163"/>
    </source>
</evidence>
<dbReference type="InterPro" id="IPR036390">
    <property type="entry name" value="WH_DNA-bd_sf"/>
</dbReference>
<comment type="caution">
    <text evidence="6">The sequence shown here is derived from an EMBL/GenBank/DDBJ whole genome shotgun (WGS) entry which is preliminary data.</text>
</comment>
<evidence type="ECO:0000256" key="1">
    <source>
        <dbReference type="ARBA" id="ARBA00023015"/>
    </source>
</evidence>
<reference evidence="6" key="1">
    <citation type="submission" date="2020-07" db="EMBL/GenBank/DDBJ databases">
        <title>Genomic analysis of a strain of Sedimentibacter Hydroxybenzoicus DSM7310.</title>
        <authorList>
            <person name="Ma S."/>
        </authorList>
    </citation>
    <scope>NUCLEOTIDE SEQUENCE</scope>
    <source>
        <strain evidence="6">DSM 7310</strain>
    </source>
</reference>